<evidence type="ECO:0000256" key="3">
    <source>
        <dbReference type="ARBA" id="ARBA00022723"/>
    </source>
</evidence>
<gene>
    <name evidence="9" type="ORF">HNQ46_001713</name>
</gene>
<comment type="caution">
    <text evidence="9">The sequence shown here is derived from an EMBL/GenBank/DDBJ whole genome shotgun (WGS) entry which is preliminary data.</text>
</comment>
<feature type="domain" description="Isochorismatase-like" evidence="8">
    <location>
        <begin position="4"/>
        <end position="177"/>
    </location>
</feature>
<dbReference type="GO" id="GO:0019363">
    <property type="term" value="P:pyridine nucleotide biosynthetic process"/>
    <property type="evidence" value="ECO:0007669"/>
    <property type="project" value="UniProtKB-KW"/>
</dbReference>
<dbReference type="GeneID" id="85015247"/>
<dbReference type="EC" id="3.5.1.19" evidence="6"/>
<sequence>MKKILIVVDMQKDFIDGSLGTKEAEAIVQKVKEKILSYPKEDVYATLDTHREDYLSTQEGKNLPVSHCIKGTEGWQLDSALQGLILENHFFEKPGFGSLELANAMKALCQESKSRGQDFSIELIGLCTDICVVSNALLIKAFLPEVPLSVDSRCCAGVTKEKHEAALETLRSCQVEVL</sequence>
<dbReference type="SUPFAM" id="SSF52499">
    <property type="entry name" value="Isochorismatase-like hydrolases"/>
    <property type="match status" value="1"/>
</dbReference>
<evidence type="ECO:0000256" key="7">
    <source>
        <dbReference type="ARBA" id="ARBA00043224"/>
    </source>
</evidence>
<dbReference type="AlphaFoldDB" id="A0A7W9SGE9"/>
<dbReference type="InterPro" id="IPR052347">
    <property type="entry name" value="Isochorismatase_Nicotinamidase"/>
</dbReference>
<dbReference type="InterPro" id="IPR000868">
    <property type="entry name" value="Isochorismatase-like_dom"/>
</dbReference>
<protein>
    <recommendedName>
        <fullName evidence="6">nicotinamidase</fullName>
        <ecNumber evidence="6">3.5.1.19</ecNumber>
    </recommendedName>
    <alternativeName>
        <fullName evidence="7">Nicotinamide deamidase</fullName>
    </alternativeName>
</protein>
<evidence type="ECO:0000313" key="9">
    <source>
        <dbReference type="EMBL" id="MBB6041723.1"/>
    </source>
</evidence>
<organism evidence="9 10">
    <name type="scientific">Oribacterium sinus</name>
    <dbReference type="NCBI Taxonomy" id="237576"/>
    <lineage>
        <taxon>Bacteria</taxon>
        <taxon>Bacillati</taxon>
        <taxon>Bacillota</taxon>
        <taxon>Clostridia</taxon>
        <taxon>Lachnospirales</taxon>
        <taxon>Lachnospiraceae</taxon>
        <taxon>Oribacterium</taxon>
    </lineage>
</organism>
<dbReference type="Pfam" id="PF00857">
    <property type="entry name" value="Isochorismatase"/>
    <property type="match status" value="1"/>
</dbReference>
<evidence type="ECO:0000313" key="10">
    <source>
        <dbReference type="Proteomes" id="UP000522163"/>
    </source>
</evidence>
<keyword evidence="3" id="KW-0479">Metal-binding</keyword>
<dbReference type="EMBL" id="JACHHH010000008">
    <property type="protein sequence ID" value="MBB6041723.1"/>
    <property type="molecule type" value="Genomic_DNA"/>
</dbReference>
<evidence type="ECO:0000256" key="5">
    <source>
        <dbReference type="ARBA" id="ARBA00037900"/>
    </source>
</evidence>
<keyword evidence="2" id="KW-0662">Pyridine nucleotide biosynthesis</keyword>
<dbReference type="GO" id="GO:0046872">
    <property type="term" value="F:metal ion binding"/>
    <property type="evidence" value="ECO:0007669"/>
    <property type="project" value="UniProtKB-KW"/>
</dbReference>
<evidence type="ECO:0000256" key="1">
    <source>
        <dbReference type="ARBA" id="ARBA00006336"/>
    </source>
</evidence>
<evidence type="ECO:0000256" key="2">
    <source>
        <dbReference type="ARBA" id="ARBA00022642"/>
    </source>
</evidence>
<accession>A0A7W9SGE9</accession>
<proteinExistence type="inferred from homology"/>
<evidence type="ECO:0000256" key="6">
    <source>
        <dbReference type="ARBA" id="ARBA00039017"/>
    </source>
</evidence>
<dbReference type="PANTHER" id="PTHR11080">
    <property type="entry name" value="PYRAZINAMIDASE/NICOTINAMIDASE"/>
    <property type="match status" value="1"/>
</dbReference>
<dbReference type="GO" id="GO:0008936">
    <property type="term" value="F:nicotinamidase activity"/>
    <property type="evidence" value="ECO:0007669"/>
    <property type="project" value="UniProtKB-EC"/>
</dbReference>
<comment type="similarity">
    <text evidence="1">Belongs to the isochorismatase family.</text>
</comment>
<comment type="pathway">
    <text evidence="5">Cofactor biosynthesis; nicotinate biosynthesis; nicotinate from nicotinamide: step 1/1.</text>
</comment>
<dbReference type="Gene3D" id="3.40.50.850">
    <property type="entry name" value="Isochorismatase-like"/>
    <property type="match status" value="1"/>
</dbReference>
<keyword evidence="4" id="KW-0378">Hydrolase</keyword>
<dbReference type="RefSeq" id="WP_183684299.1">
    <property type="nucleotide sequence ID" value="NZ_CAUVEM010000043.1"/>
</dbReference>
<dbReference type="InterPro" id="IPR036380">
    <property type="entry name" value="Isochorismatase-like_sf"/>
</dbReference>
<evidence type="ECO:0000259" key="8">
    <source>
        <dbReference type="Pfam" id="PF00857"/>
    </source>
</evidence>
<evidence type="ECO:0000256" key="4">
    <source>
        <dbReference type="ARBA" id="ARBA00022801"/>
    </source>
</evidence>
<name>A0A7W9SGE9_9FIRM</name>
<dbReference type="CDD" id="cd00431">
    <property type="entry name" value="cysteine_hydrolases"/>
    <property type="match status" value="1"/>
</dbReference>
<dbReference type="Proteomes" id="UP000522163">
    <property type="component" value="Unassembled WGS sequence"/>
</dbReference>
<reference evidence="9 10" key="1">
    <citation type="submission" date="2020-08" db="EMBL/GenBank/DDBJ databases">
        <title>Genomic Encyclopedia of Type Strains, Phase IV (KMG-IV): sequencing the most valuable type-strain genomes for metagenomic binning, comparative biology and taxonomic classification.</title>
        <authorList>
            <person name="Goeker M."/>
        </authorList>
    </citation>
    <scope>NUCLEOTIDE SEQUENCE [LARGE SCALE GENOMIC DNA]</scope>
    <source>
        <strain evidence="9 10">DSM 17245</strain>
    </source>
</reference>
<dbReference type="PANTHER" id="PTHR11080:SF2">
    <property type="entry name" value="LD05707P"/>
    <property type="match status" value="1"/>
</dbReference>